<feature type="transmembrane region" description="Helical" evidence="8">
    <location>
        <begin position="46"/>
        <end position="68"/>
    </location>
</feature>
<organism evidence="10 11">
    <name type="scientific">Legionella clemsonensis</name>
    <dbReference type="NCBI Taxonomy" id="1867846"/>
    <lineage>
        <taxon>Bacteria</taxon>
        <taxon>Pseudomonadati</taxon>
        <taxon>Pseudomonadota</taxon>
        <taxon>Gammaproteobacteria</taxon>
        <taxon>Legionellales</taxon>
        <taxon>Legionellaceae</taxon>
        <taxon>Legionella</taxon>
    </lineage>
</organism>
<feature type="transmembrane region" description="Helical" evidence="8">
    <location>
        <begin position="137"/>
        <end position="159"/>
    </location>
</feature>
<evidence type="ECO:0000256" key="8">
    <source>
        <dbReference type="RuleBase" id="RU365088"/>
    </source>
</evidence>
<dbReference type="EMBL" id="CP016397">
    <property type="protein sequence ID" value="ASQ46198.1"/>
    <property type="molecule type" value="Genomic_DNA"/>
</dbReference>
<dbReference type="Pfam" id="PF07690">
    <property type="entry name" value="MFS_1"/>
    <property type="match status" value="1"/>
</dbReference>
<feature type="transmembrane region" description="Helical" evidence="8">
    <location>
        <begin position="7"/>
        <end position="26"/>
    </location>
</feature>
<feature type="transmembrane region" description="Helical" evidence="8">
    <location>
        <begin position="80"/>
        <end position="102"/>
    </location>
</feature>
<keyword evidence="7 8" id="KW-0472">Membrane</keyword>
<keyword evidence="6 8" id="KW-1133">Transmembrane helix</keyword>
<dbReference type="NCBIfam" id="TIGR00710">
    <property type="entry name" value="efflux_Bcr_CflA"/>
    <property type="match status" value="1"/>
</dbReference>
<dbReference type="AlphaFoldDB" id="A0A222P2W3"/>
<evidence type="ECO:0000256" key="2">
    <source>
        <dbReference type="ARBA" id="ARBA00006236"/>
    </source>
</evidence>
<dbReference type="PROSITE" id="PS50850">
    <property type="entry name" value="MFS"/>
    <property type="match status" value="1"/>
</dbReference>
<feature type="transmembrane region" description="Helical" evidence="8">
    <location>
        <begin position="371"/>
        <end position="391"/>
    </location>
</feature>
<protein>
    <recommendedName>
        <fullName evidence="8">Bcr/CflA family efflux transporter</fullName>
    </recommendedName>
</protein>
<dbReference type="KEGG" id="lcd:clem_08230"/>
<evidence type="ECO:0000256" key="7">
    <source>
        <dbReference type="ARBA" id="ARBA00023136"/>
    </source>
</evidence>
<dbReference type="CDD" id="cd17320">
    <property type="entry name" value="MFS_MdfA_MDR_like"/>
    <property type="match status" value="1"/>
</dbReference>
<evidence type="ECO:0000256" key="1">
    <source>
        <dbReference type="ARBA" id="ARBA00004651"/>
    </source>
</evidence>
<comment type="caution">
    <text evidence="8">Lacks conserved residue(s) required for the propagation of feature annotation.</text>
</comment>
<dbReference type="Gene3D" id="1.20.1720.10">
    <property type="entry name" value="Multidrug resistance protein D"/>
    <property type="match status" value="1"/>
</dbReference>
<comment type="subcellular location">
    <subcellularLocation>
        <location evidence="8">Cell inner membrane</location>
        <topology evidence="8">Multi-pass membrane protein</topology>
    </subcellularLocation>
    <subcellularLocation>
        <location evidence="1">Cell membrane</location>
        <topology evidence="1">Multi-pass membrane protein</topology>
    </subcellularLocation>
</comment>
<dbReference type="PANTHER" id="PTHR23502">
    <property type="entry name" value="MAJOR FACILITATOR SUPERFAMILY"/>
    <property type="match status" value="1"/>
</dbReference>
<feature type="domain" description="Major facilitator superfamily (MFS) profile" evidence="9">
    <location>
        <begin position="13"/>
        <end position="393"/>
    </location>
</feature>
<evidence type="ECO:0000313" key="10">
    <source>
        <dbReference type="EMBL" id="ASQ46198.1"/>
    </source>
</evidence>
<proteinExistence type="inferred from homology"/>
<dbReference type="Proteomes" id="UP000201728">
    <property type="component" value="Chromosome"/>
</dbReference>
<keyword evidence="4" id="KW-1003">Cell membrane</keyword>
<feature type="transmembrane region" description="Helical" evidence="8">
    <location>
        <begin position="282"/>
        <end position="303"/>
    </location>
</feature>
<feature type="transmembrane region" description="Helical" evidence="8">
    <location>
        <begin position="309"/>
        <end position="331"/>
    </location>
</feature>
<feature type="transmembrane region" description="Helical" evidence="8">
    <location>
        <begin position="343"/>
        <end position="365"/>
    </location>
</feature>
<evidence type="ECO:0000256" key="3">
    <source>
        <dbReference type="ARBA" id="ARBA00022448"/>
    </source>
</evidence>
<reference evidence="11" key="1">
    <citation type="submission" date="2016-07" db="EMBL/GenBank/DDBJ databases">
        <authorList>
            <person name="Florea S."/>
            <person name="Webb J.S."/>
            <person name="Jaromczyk J."/>
            <person name="Schardl C.L."/>
        </authorList>
    </citation>
    <scope>NUCLEOTIDE SEQUENCE [LARGE SCALE GENOMIC DNA]</scope>
    <source>
        <strain evidence="11">CDC-D5610</strain>
    </source>
</reference>
<dbReference type="InterPro" id="IPR020846">
    <property type="entry name" value="MFS_dom"/>
</dbReference>
<dbReference type="PANTHER" id="PTHR23502:SF132">
    <property type="entry name" value="POLYAMINE TRANSPORTER 2-RELATED"/>
    <property type="match status" value="1"/>
</dbReference>
<keyword evidence="11" id="KW-1185">Reference proteome</keyword>
<dbReference type="GO" id="GO:0005886">
    <property type="term" value="C:plasma membrane"/>
    <property type="evidence" value="ECO:0007669"/>
    <property type="project" value="UniProtKB-SubCell"/>
</dbReference>
<accession>A0A222P2W3</accession>
<keyword evidence="8" id="KW-0997">Cell inner membrane</keyword>
<evidence type="ECO:0000256" key="4">
    <source>
        <dbReference type="ARBA" id="ARBA00022475"/>
    </source>
</evidence>
<name>A0A222P2W3_9GAMM</name>
<evidence type="ECO:0000313" key="11">
    <source>
        <dbReference type="Proteomes" id="UP000201728"/>
    </source>
</evidence>
<feature type="transmembrane region" description="Helical" evidence="8">
    <location>
        <begin position="255"/>
        <end position="275"/>
    </location>
</feature>
<dbReference type="InterPro" id="IPR036259">
    <property type="entry name" value="MFS_trans_sf"/>
</dbReference>
<keyword evidence="5 8" id="KW-0812">Transmembrane</keyword>
<evidence type="ECO:0000256" key="5">
    <source>
        <dbReference type="ARBA" id="ARBA00022692"/>
    </source>
</evidence>
<keyword evidence="3 8" id="KW-0813">Transport</keyword>
<dbReference type="GO" id="GO:0042910">
    <property type="term" value="F:xenobiotic transmembrane transporter activity"/>
    <property type="evidence" value="ECO:0007669"/>
    <property type="project" value="InterPro"/>
</dbReference>
<dbReference type="GO" id="GO:1990961">
    <property type="term" value="P:xenobiotic detoxification by transmembrane export across the plasma membrane"/>
    <property type="evidence" value="ECO:0007669"/>
    <property type="project" value="InterPro"/>
</dbReference>
<dbReference type="SUPFAM" id="SSF103473">
    <property type="entry name" value="MFS general substrate transporter"/>
    <property type="match status" value="1"/>
</dbReference>
<dbReference type="OrthoDB" id="5670831at2"/>
<evidence type="ECO:0000259" key="9">
    <source>
        <dbReference type="PROSITE" id="PS50850"/>
    </source>
</evidence>
<gene>
    <name evidence="10" type="primary">bcr_1</name>
    <name evidence="10" type="ORF">clem_08230</name>
</gene>
<feature type="transmembrane region" description="Helical" evidence="8">
    <location>
        <begin position="165"/>
        <end position="184"/>
    </location>
</feature>
<dbReference type="GO" id="GO:0015385">
    <property type="term" value="F:sodium:proton antiporter activity"/>
    <property type="evidence" value="ECO:0007669"/>
    <property type="project" value="TreeGrafter"/>
</dbReference>
<feature type="transmembrane region" description="Helical" evidence="8">
    <location>
        <begin position="216"/>
        <end position="235"/>
    </location>
</feature>
<dbReference type="RefSeq" id="WP_094091172.1">
    <property type="nucleotide sequence ID" value="NZ_CP016397.1"/>
</dbReference>
<evidence type="ECO:0000256" key="6">
    <source>
        <dbReference type="ARBA" id="ARBA00022989"/>
    </source>
</evidence>
<comment type="similarity">
    <text evidence="2 8">Belongs to the major facilitator superfamily. Bcr/CmlA family.</text>
</comment>
<sequence>MTKKYNFLQGIRDFLIITLVFALMPINSDLYLTSLPAITTDFIVNINYTQFTLSVFLIGLCPSLLIFGCLSDLFGRSRPLFWGLFINIIGNVCCWLAPNIYLLCLGRFIQGFGLGVTPGLARAMLRDLYEKEQLALYNSYLGLITVIIVSLTPLAGSYVQQYIGWRSNFLLLAVFTIIILYLFYKNIPETNPSLKNKNIVKTLRYTLLFLLRHFKILRFALCSLLTYGGIIAWYIEAPVVLQQQIGISSIKCGWLYIYPGIGFLLGGVLNVKLIYRLRIDSIIMLGLILQLISGCMLLCFFILKLMNVVTIVAPIVPFMIGASLIIPNCAVKVLTPFPHIAGAAGAIFEFSKILGGIFTSSAMAFLGDENLLPVAFIFILFSLFSIFICSVQEK</sequence>
<dbReference type="InterPro" id="IPR011701">
    <property type="entry name" value="MFS"/>
</dbReference>
<dbReference type="InterPro" id="IPR004812">
    <property type="entry name" value="Efflux_drug-R_Bcr/CmlA"/>
</dbReference>